<dbReference type="InterPro" id="IPR036515">
    <property type="entry name" value="Transposase_17_sf"/>
</dbReference>
<evidence type="ECO:0000259" key="1">
    <source>
        <dbReference type="SMART" id="SM01321"/>
    </source>
</evidence>
<dbReference type="eggNOG" id="COG1943">
    <property type="taxonomic scope" value="Bacteria"/>
</dbReference>
<dbReference type="SUPFAM" id="SSF143422">
    <property type="entry name" value="Transposase IS200-like"/>
    <property type="match status" value="1"/>
</dbReference>
<reference evidence="2 3" key="1">
    <citation type="journal article" date="2015" name="Geomicrobiol. J.">
        <title>Caldisalinibacter kiritimatiensis gen. nov., sp. nov., a moderately thermohalophilic thiosulfate-reducing bacterium from a hypersaline microbial mat.</title>
        <authorList>
            <person name="Ben Hania W."/>
            <person name="Joseph M."/>
            <person name="Fiebig A."/>
            <person name="Bunk B."/>
            <person name="Klenk H.-P."/>
            <person name="Fardeau M.-L."/>
            <person name="Spring S."/>
        </authorList>
    </citation>
    <scope>NUCLEOTIDE SEQUENCE [LARGE SCALE GENOMIC DNA]</scope>
    <source>
        <strain evidence="2 3">L21-TH-D2</strain>
    </source>
</reference>
<dbReference type="GO" id="GO:0006313">
    <property type="term" value="P:DNA transposition"/>
    <property type="evidence" value="ECO:0007669"/>
    <property type="project" value="InterPro"/>
</dbReference>
<accession>R1CDC9</accession>
<dbReference type="GO" id="GO:0043565">
    <property type="term" value="F:sequence-specific DNA binding"/>
    <property type="evidence" value="ECO:0007669"/>
    <property type="project" value="InterPro"/>
</dbReference>
<feature type="domain" description="Transposase IS200-like" evidence="1">
    <location>
        <begin position="9"/>
        <end position="123"/>
    </location>
</feature>
<proteinExistence type="predicted"/>
<dbReference type="SMART" id="SM01321">
    <property type="entry name" value="Y1_Tnp"/>
    <property type="match status" value="1"/>
</dbReference>
<sequence>MARKPRIDYKGALHHVMCRGNNGDYILKEDKDKESYLQLIKKYKERYGFKLFAYCIMDNHVHMLIERENTSLSKIMQGIQQSYTQRYNKKYNRKGHVFQQRYKAELCNKDDYLLQLIKYIHMNPVKAGFKEGLNYRWSSYRIYISGKDNDLVETEFVLGFFSKNLSRAIERYKEFMKENNNVISTEEYLINQEECLNKYEENNTKSTTLDIDELIEKVCEICEVKIEDIVKRTRIKRYSDIRKAIVLLSEEYVNISNENLANKLNISSSMVSKIRSGASKRNKEVNKIVELVKSYSLIQA</sequence>
<dbReference type="RefSeq" id="WP_006313942.1">
    <property type="nucleotide sequence ID" value="NZ_ARZA01000188.1"/>
</dbReference>
<dbReference type="Pfam" id="PF01797">
    <property type="entry name" value="Y1_Tnp"/>
    <property type="match status" value="1"/>
</dbReference>
<protein>
    <recommendedName>
        <fullName evidence="1">Transposase IS200-like domain-containing protein</fullName>
    </recommendedName>
</protein>
<evidence type="ECO:0000313" key="2">
    <source>
        <dbReference type="EMBL" id="EOD00300.1"/>
    </source>
</evidence>
<organism evidence="2 3">
    <name type="scientific">Caldisalinibacter kiritimatiensis</name>
    <dbReference type="NCBI Taxonomy" id="1304284"/>
    <lineage>
        <taxon>Bacteria</taxon>
        <taxon>Bacillati</taxon>
        <taxon>Bacillota</taxon>
        <taxon>Tissierellia</taxon>
        <taxon>Tissierellales</taxon>
        <taxon>Thermohalobacteraceae</taxon>
        <taxon>Caldisalinibacter</taxon>
    </lineage>
</organism>
<comment type="caution">
    <text evidence="2">The sequence shown here is derived from an EMBL/GenBank/DDBJ whole genome shotgun (WGS) entry which is preliminary data.</text>
</comment>
<dbReference type="EMBL" id="ARZA01000188">
    <property type="protein sequence ID" value="EOD00300.1"/>
    <property type="molecule type" value="Genomic_DNA"/>
</dbReference>
<dbReference type="PATRIC" id="fig|1304284.3.peg.1620"/>
<gene>
    <name evidence="2" type="ORF">L21TH_1651</name>
</gene>
<dbReference type="Proteomes" id="UP000013378">
    <property type="component" value="Unassembled WGS sequence"/>
</dbReference>
<keyword evidence="3" id="KW-1185">Reference proteome</keyword>
<dbReference type="PANTHER" id="PTHR34322">
    <property type="entry name" value="TRANSPOSASE, Y1_TNP DOMAIN-CONTAINING"/>
    <property type="match status" value="1"/>
</dbReference>
<dbReference type="SUPFAM" id="SSF48295">
    <property type="entry name" value="TrpR-like"/>
    <property type="match status" value="1"/>
</dbReference>
<dbReference type="GO" id="GO:0004803">
    <property type="term" value="F:transposase activity"/>
    <property type="evidence" value="ECO:0007669"/>
    <property type="project" value="InterPro"/>
</dbReference>
<dbReference type="InterPro" id="IPR002686">
    <property type="entry name" value="Transposase_17"/>
</dbReference>
<dbReference type="STRING" id="1304284.L21TH_1651"/>
<dbReference type="Gene3D" id="1.10.1750.10">
    <property type="match status" value="1"/>
</dbReference>
<name>R1CDC9_9FIRM</name>
<evidence type="ECO:0000313" key="3">
    <source>
        <dbReference type="Proteomes" id="UP000013378"/>
    </source>
</evidence>
<dbReference type="InterPro" id="IPR010921">
    <property type="entry name" value="Trp_repressor/repl_initiator"/>
</dbReference>
<dbReference type="AlphaFoldDB" id="R1CDC9"/>
<dbReference type="Gene3D" id="3.30.70.1290">
    <property type="entry name" value="Transposase IS200-like"/>
    <property type="match status" value="1"/>
</dbReference>
<dbReference type="OrthoDB" id="9788881at2"/>
<dbReference type="PANTHER" id="PTHR34322:SF2">
    <property type="entry name" value="TRANSPOSASE IS200-LIKE DOMAIN-CONTAINING PROTEIN"/>
    <property type="match status" value="1"/>
</dbReference>